<protein>
    <submittedName>
        <fullName evidence="1">Uncharacterized protein</fullName>
    </submittedName>
</protein>
<dbReference type="AlphaFoldDB" id="A0A7J8L9F6"/>
<proteinExistence type="predicted"/>
<comment type="caution">
    <text evidence="1">The sequence shown here is derived from an EMBL/GenBank/DDBJ whole genome shotgun (WGS) entry which is preliminary data.</text>
</comment>
<keyword evidence="2" id="KW-1185">Reference proteome</keyword>
<name>A0A7J8L9F6_9ROSI</name>
<accession>A0A7J8L9F6</accession>
<dbReference type="Proteomes" id="UP000593572">
    <property type="component" value="Unassembled WGS sequence"/>
</dbReference>
<evidence type="ECO:0000313" key="2">
    <source>
        <dbReference type="Proteomes" id="UP000593572"/>
    </source>
</evidence>
<organism evidence="1 2">
    <name type="scientific">Gossypium lobatum</name>
    <dbReference type="NCBI Taxonomy" id="34289"/>
    <lineage>
        <taxon>Eukaryota</taxon>
        <taxon>Viridiplantae</taxon>
        <taxon>Streptophyta</taxon>
        <taxon>Embryophyta</taxon>
        <taxon>Tracheophyta</taxon>
        <taxon>Spermatophyta</taxon>
        <taxon>Magnoliopsida</taxon>
        <taxon>eudicotyledons</taxon>
        <taxon>Gunneridae</taxon>
        <taxon>Pentapetalae</taxon>
        <taxon>rosids</taxon>
        <taxon>malvids</taxon>
        <taxon>Malvales</taxon>
        <taxon>Malvaceae</taxon>
        <taxon>Malvoideae</taxon>
        <taxon>Gossypium</taxon>
    </lineage>
</organism>
<evidence type="ECO:0000313" key="1">
    <source>
        <dbReference type="EMBL" id="MBA0549084.1"/>
    </source>
</evidence>
<sequence length="68" mass="7612">MLLGASRDPKLSLQDQDKDDSQLIEGDVSIGIEDGLPSIRFSKRVHQILYQSMSRIVVVKLLGRKIGF</sequence>
<gene>
    <name evidence="1" type="ORF">Golob_020142</name>
</gene>
<reference evidence="1 2" key="1">
    <citation type="journal article" date="2019" name="Genome Biol. Evol.">
        <title>Insights into the evolution of the New World diploid cottons (Gossypium, subgenus Houzingenia) based on genome sequencing.</title>
        <authorList>
            <person name="Grover C.E."/>
            <person name="Arick M.A. 2nd"/>
            <person name="Thrash A."/>
            <person name="Conover J.L."/>
            <person name="Sanders W.S."/>
            <person name="Peterson D.G."/>
            <person name="Frelichowski J.E."/>
            <person name="Scheffler J.A."/>
            <person name="Scheffler B.E."/>
            <person name="Wendel J.F."/>
        </authorList>
    </citation>
    <scope>NUCLEOTIDE SEQUENCE [LARGE SCALE GENOMIC DNA]</scope>
    <source>
        <strain evidence="1">157</strain>
        <tissue evidence="1">Leaf</tissue>
    </source>
</reference>
<dbReference type="EMBL" id="JABEZX010000001">
    <property type="protein sequence ID" value="MBA0549084.1"/>
    <property type="molecule type" value="Genomic_DNA"/>
</dbReference>